<dbReference type="Pfam" id="PF02265">
    <property type="entry name" value="S1-P1_nuclease"/>
    <property type="match status" value="1"/>
</dbReference>
<protein>
    <submittedName>
        <fullName evidence="8">S1/P1 Nuclease</fullName>
    </submittedName>
</protein>
<keyword evidence="4" id="KW-0378">Hydrolase</keyword>
<proteinExistence type="predicted"/>
<dbReference type="Gene3D" id="1.10.575.10">
    <property type="entry name" value="P1 Nuclease"/>
    <property type="match status" value="1"/>
</dbReference>
<dbReference type="SUPFAM" id="SSF48537">
    <property type="entry name" value="Phospholipase C/P1 nuclease"/>
    <property type="match status" value="1"/>
</dbReference>
<dbReference type="InterPro" id="IPR008947">
    <property type="entry name" value="PLipase_C/P1_nuclease_dom_sf"/>
</dbReference>
<organism evidence="8 9">
    <name type="scientific">Flavobacterium succinicans</name>
    <dbReference type="NCBI Taxonomy" id="29536"/>
    <lineage>
        <taxon>Bacteria</taxon>
        <taxon>Pseudomonadati</taxon>
        <taxon>Bacteroidota</taxon>
        <taxon>Flavobacteriia</taxon>
        <taxon>Flavobacteriales</taxon>
        <taxon>Flavobacteriaceae</taxon>
        <taxon>Flavobacterium</taxon>
    </lineage>
</organism>
<dbReference type="AlphaFoldDB" id="A0A1I4XZE7"/>
<dbReference type="GO" id="GO:0006308">
    <property type="term" value="P:DNA catabolic process"/>
    <property type="evidence" value="ECO:0007669"/>
    <property type="project" value="InterPro"/>
</dbReference>
<feature type="chain" id="PRO_5010381548" evidence="7">
    <location>
        <begin position="22"/>
        <end position="253"/>
    </location>
</feature>
<evidence type="ECO:0000313" key="8">
    <source>
        <dbReference type="EMBL" id="SFN30610.1"/>
    </source>
</evidence>
<evidence type="ECO:0000256" key="5">
    <source>
        <dbReference type="ARBA" id="ARBA00023157"/>
    </source>
</evidence>
<dbReference type="EMBL" id="FOUT01000010">
    <property type="protein sequence ID" value="SFN30610.1"/>
    <property type="molecule type" value="Genomic_DNA"/>
</dbReference>
<dbReference type="eggNOG" id="ENOG502Z82C">
    <property type="taxonomic scope" value="Bacteria"/>
</dbReference>
<dbReference type="Proteomes" id="UP000182961">
    <property type="component" value="Unassembled WGS sequence"/>
</dbReference>
<dbReference type="GO" id="GO:0016788">
    <property type="term" value="F:hydrolase activity, acting on ester bonds"/>
    <property type="evidence" value="ECO:0007669"/>
    <property type="project" value="InterPro"/>
</dbReference>
<dbReference type="PANTHER" id="PTHR33146">
    <property type="entry name" value="ENDONUCLEASE 4"/>
    <property type="match status" value="1"/>
</dbReference>
<reference evidence="9" key="1">
    <citation type="submission" date="2016-10" db="EMBL/GenBank/DDBJ databases">
        <authorList>
            <person name="Varghese N."/>
            <person name="Submissions S."/>
        </authorList>
    </citation>
    <scope>NUCLEOTIDE SEQUENCE [LARGE SCALE GENOMIC DNA]</scope>
    <source>
        <strain evidence="9">DSM 4002</strain>
    </source>
</reference>
<evidence type="ECO:0000313" key="9">
    <source>
        <dbReference type="Proteomes" id="UP000182961"/>
    </source>
</evidence>
<dbReference type="InterPro" id="IPR003154">
    <property type="entry name" value="S1/P1nuclease"/>
</dbReference>
<evidence type="ECO:0000256" key="4">
    <source>
        <dbReference type="ARBA" id="ARBA00022801"/>
    </source>
</evidence>
<evidence type="ECO:0000256" key="6">
    <source>
        <dbReference type="ARBA" id="ARBA00023180"/>
    </source>
</evidence>
<feature type="signal peptide" evidence="7">
    <location>
        <begin position="1"/>
        <end position="21"/>
    </location>
</feature>
<evidence type="ECO:0000256" key="1">
    <source>
        <dbReference type="ARBA" id="ARBA00022722"/>
    </source>
</evidence>
<keyword evidence="7" id="KW-0732">Signal</keyword>
<gene>
    <name evidence="8" type="ORF">SAMN05444143_11012</name>
</gene>
<keyword evidence="2" id="KW-0479">Metal-binding</keyword>
<keyword evidence="9" id="KW-1185">Reference proteome</keyword>
<evidence type="ECO:0000256" key="3">
    <source>
        <dbReference type="ARBA" id="ARBA00022759"/>
    </source>
</evidence>
<dbReference type="PANTHER" id="PTHR33146:SF26">
    <property type="entry name" value="ENDONUCLEASE 4"/>
    <property type="match status" value="1"/>
</dbReference>
<evidence type="ECO:0000256" key="2">
    <source>
        <dbReference type="ARBA" id="ARBA00022723"/>
    </source>
</evidence>
<keyword evidence="6" id="KW-0325">Glycoprotein</keyword>
<dbReference type="CDD" id="cd11010">
    <property type="entry name" value="S1-P1_nuclease"/>
    <property type="match status" value="1"/>
</dbReference>
<dbReference type="GO" id="GO:0046872">
    <property type="term" value="F:metal ion binding"/>
    <property type="evidence" value="ECO:0007669"/>
    <property type="project" value="UniProtKB-KW"/>
</dbReference>
<keyword evidence="1" id="KW-0540">Nuclease</keyword>
<dbReference type="GO" id="GO:0003676">
    <property type="term" value="F:nucleic acid binding"/>
    <property type="evidence" value="ECO:0007669"/>
    <property type="project" value="InterPro"/>
</dbReference>
<dbReference type="RefSeq" id="WP_024981621.1">
    <property type="nucleotide sequence ID" value="NZ_CBCRUM010000033.1"/>
</dbReference>
<keyword evidence="5" id="KW-1015">Disulfide bond</keyword>
<keyword evidence="3" id="KW-0255">Endonuclease</keyword>
<dbReference type="GO" id="GO:0004519">
    <property type="term" value="F:endonuclease activity"/>
    <property type="evidence" value="ECO:0007669"/>
    <property type="project" value="UniProtKB-KW"/>
</dbReference>
<accession>A0A1I4XZE7</accession>
<sequence>MKKQILFLVITLFVFTSQSFAWGKKGHALVAEIAFTYLDPAVQKIVTKYLDGRSIQDAANWMDELRDDHSYDYLKPYHYVNFDQGVKVVSHEGDNIIFRLTQTIQELKNYKNLSDEAVKMKICIIFHLVGDLHQPLHVGFGTDKGGNTKQINYNGKGTNLHSFFDSGIINARNISLSDCLALNTYSKHQIKRLGKINTVKWAKESRSHMPTIYDYKNNIISETYVDTQAPIIKKQLLHAGLRLSAVLTEVFGS</sequence>
<name>A0A1I4XZE7_9FLAO</name>
<evidence type="ECO:0000256" key="7">
    <source>
        <dbReference type="SAM" id="SignalP"/>
    </source>
</evidence>